<accession>A0A0P7EJQ9</accession>
<protein>
    <recommendedName>
        <fullName evidence="3">Replication-relaxation</fullName>
    </recommendedName>
</protein>
<comment type="caution">
    <text evidence="1">The sequence shown here is derived from an EMBL/GenBank/DDBJ whole genome shotgun (WGS) entry which is preliminary data.</text>
</comment>
<evidence type="ECO:0000313" key="1">
    <source>
        <dbReference type="EMBL" id="KPM83542.1"/>
    </source>
</evidence>
<evidence type="ECO:0000313" key="2">
    <source>
        <dbReference type="Proteomes" id="UP000050378"/>
    </source>
</evidence>
<name>A0A0P7EJQ9_9GAMM</name>
<organism evidence="1 2">
    <name type="scientific">Pseudoalteromonas lipolytica</name>
    <dbReference type="NCBI Taxonomy" id="570156"/>
    <lineage>
        <taxon>Bacteria</taxon>
        <taxon>Pseudomonadati</taxon>
        <taxon>Pseudomonadota</taxon>
        <taxon>Gammaproteobacteria</taxon>
        <taxon>Alteromonadales</taxon>
        <taxon>Pseudoalteromonadaceae</taxon>
        <taxon>Pseudoalteromonas</taxon>
    </lineage>
</organism>
<evidence type="ECO:0008006" key="3">
    <source>
        <dbReference type="Google" id="ProtNLM"/>
    </source>
</evidence>
<dbReference type="STRING" id="570156.AOG27_10605"/>
<gene>
    <name evidence="1" type="ORF">AOG27_10605</name>
</gene>
<sequence>MEIKMTIDKYTSGITNSNVYQPYFDIDMHYKKYKNRRQQGQAKLEWTIKHAMRFGFISAIVCAEVWQTNRAKTLEFLNKLVCMGLLQAAKTIRAADGRVYVLSYAGAQYARELTQIDFPFRSTSEPIRQVNQNSIMHDSILSFVLALGIQNSNTDGTPNPLWKAYLTELEFKRLFPSNNVKNVDALVLLNNNEVAAVEIEHSFKRKQQHEQSILKFKSALFGEQKLYDKVFLIVASTKIQQDTQRFYKQLLDEMPTRYDKKTKLPLLTEREAEVLIEQIIVRTKFINLVNDKFY</sequence>
<dbReference type="EMBL" id="LJTC01000006">
    <property type="protein sequence ID" value="KPM83542.1"/>
    <property type="molecule type" value="Genomic_DNA"/>
</dbReference>
<dbReference type="AlphaFoldDB" id="A0A0P7EJQ9"/>
<reference evidence="1 2" key="1">
    <citation type="submission" date="2015-09" db="EMBL/GenBank/DDBJ databases">
        <title>Draft Genome Sequence of Pseudoalteromonas lipolytica UCD-48B.</title>
        <authorList>
            <person name="Krusor M."/>
            <person name="Coil D.A."/>
            <person name="Lang J.M."/>
            <person name="Eisen J.A."/>
            <person name="Alexiev A."/>
        </authorList>
    </citation>
    <scope>NUCLEOTIDE SEQUENCE [LARGE SCALE GENOMIC DNA]</scope>
    <source>
        <strain evidence="1 2">UCD-48B</strain>
    </source>
</reference>
<dbReference type="Proteomes" id="UP000050378">
    <property type="component" value="Unassembled WGS sequence"/>
</dbReference>
<dbReference type="PATRIC" id="fig|570156.3.peg.3211"/>
<proteinExistence type="predicted"/>